<protein>
    <recommendedName>
        <fullName evidence="2">Retrotransposon gag domain-containing protein</fullName>
    </recommendedName>
</protein>
<sequence>MDPTQIPTYFLDGLNMINDDFIIPSPEAKVGVDTEHLYKNHDHDKNEGFEDDDGVSDYSTPSHPHDLRHYVLRDPETHRAFNVKVEIPEQSNEFIEWFNTVDHIFEYQKVPKHRKVKLVAIKLRKHASFLWENLKKQRDKEGRSKILTWIKMKKELTRKYLTKNFWQDVFLKIQNFRQKDLSIAEYTTVFDNLMLKGDLMEPEEQTIAYYLDGLNYEISNVLQLQPYWTFNDVCKLAFKVENQ</sequence>
<gene>
    <name evidence="3" type="ORF">LWI28_024772</name>
</gene>
<dbReference type="PANTHER" id="PTHR35046:SF21">
    <property type="entry name" value="RETROTRANSPOSON GAG DOMAIN-CONTAINING PROTEIN-RELATED"/>
    <property type="match status" value="1"/>
</dbReference>
<reference evidence="3" key="2">
    <citation type="submission" date="2023-02" db="EMBL/GenBank/DDBJ databases">
        <authorList>
            <person name="Swenson N.G."/>
            <person name="Wegrzyn J.L."/>
            <person name="Mcevoy S.L."/>
        </authorList>
    </citation>
    <scope>NUCLEOTIDE SEQUENCE</scope>
    <source>
        <strain evidence="3">91603</strain>
        <tissue evidence="3">Leaf</tissue>
    </source>
</reference>
<dbReference type="Pfam" id="PF03732">
    <property type="entry name" value="Retrotrans_gag"/>
    <property type="match status" value="1"/>
</dbReference>
<organism evidence="3 4">
    <name type="scientific">Acer negundo</name>
    <name type="common">Box elder</name>
    <dbReference type="NCBI Taxonomy" id="4023"/>
    <lineage>
        <taxon>Eukaryota</taxon>
        <taxon>Viridiplantae</taxon>
        <taxon>Streptophyta</taxon>
        <taxon>Embryophyta</taxon>
        <taxon>Tracheophyta</taxon>
        <taxon>Spermatophyta</taxon>
        <taxon>Magnoliopsida</taxon>
        <taxon>eudicotyledons</taxon>
        <taxon>Gunneridae</taxon>
        <taxon>Pentapetalae</taxon>
        <taxon>rosids</taxon>
        <taxon>malvids</taxon>
        <taxon>Sapindales</taxon>
        <taxon>Sapindaceae</taxon>
        <taxon>Hippocastanoideae</taxon>
        <taxon>Acereae</taxon>
        <taxon>Acer</taxon>
    </lineage>
</organism>
<keyword evidence="4" id="KW-1185">Reference proteome</keyword>
<dbReference type="PANTHER" id="PTHR35046">
    <property type="entry name" value="ZINC KNUCKLE (CCHC-TYPE) FAMILY PROTEIN"/>
    <property type="match status" value="1"/>
</dbReference>
<dbReference type="EMBL" id="JAJSOW010000106">
    <property type="protein sequence ID" value="KAI9162193.1"/>
    <property type="molecule type" value="Genomic_DNA"/>
</dbReference>
<name>A0AAD5NKK8_ACENE</name>
<evidence type="ECO:0000259" key="2">
    <source>
        <dbReference type="Pfam" id="PF03732"/>
    </source>
</evidence>
<proteinExistence type="predicted"/>
<accession>A0AAD5NKK8</accession>
<evidence type="ECO:0000313" key="4">
    <source>
        <dbReference type="Proteomes" id="UP001064489"/>
    </source>
</evidence>
<evidence type="ECO:0000313" key="3">
    <source>
        <dbReference type="EMBL" id="KAI9162193.1"/>
    </source>
</evidence>
<dbReference type="InterPro" id="IPR005162">
    <property type="entry name" value="Retrotrans_gag_dom"/>
</dbReference>
<dbReference type="AlphaFoldDB" id="A0AAD5NKK8"/>
<comment type="caution">
    <text evidence="3">The sequence shown here is derived from an EMBL/GenBank/DDBJ whole genome shotgun (WGS) entry which is preliminary data.</text>
</comment>
<feature type="region of interest" description="Disordered" evidence="1">
    <location>
        <begin position="41"/>
        <end position="60"/>
    </location>
</feature>
<evidence type="ECO:0000256" key="1">
    <source>
        <dbReference type="SAM" id="MobiDB-lite"/>
    </source>
</evidence>
<feature type="domain" description="Retrotransposon gag" evidence="2">
    <location>
        <begin position="117"/>
        <end position="215"/>
    </location>
</feature>
<dbReference type="Proteomes" id="UP001064489">
    <property type="component" value="Chromosome 2"/>
</dbReference>
<reference evidence="3" key="1">
    <citation type="journal article" date="2022" name="Plant J.">
        <title>Strategies of tolerance reflected in two North American maple genomes.</title>
        <authorList>
            <person name="McEvoy S.L."/>
            <person name="Sezen U.U."/>
            <person name="Trouern-Trend A."/>
            <person name="McMahon S.M."/>
            <person name="Schaberg P.G."/>
            <person name="Yang J."/>
            <person name="Wegrzyn J.L."/>
            <person name="Swenson N.G."/>
        </authorList>
    </citation>
    <scope>NUCLEOTIDE SEQUENCE</scope>
    <source>
        <strain evidence="3">91603</strain>
    </source>
</reference>